<evidence type="ECO:0000313" key="3">
    <source>
        <dbReference type="Proteomes" id="UP000721236"/>
    </source>
</evidence>
<name>A0ABN7YH40_9BURK</name>
<accession>A0ABN7YH40</accession>
<comment type="caution">
    <text evidence="2">The sequence shown here is derived from an EMBL/GenBank/DDBJ whole genome shotgun (WGS) entry which is preliminary data.</text>
</comment>
<dbReference type="RefSeq" id="WP_224041365.1">
    <property type="nucleotide sequence ID" value="NZ_CAJZAH010000002.1"/>
</dbReference>
<evidence type="ECO:0000256" key="1">
    <source>
        <dbReference type="SAM" id="MobiDB-lite"/>
    </source>
</evidence>
<proteinExistence type="predicted"/>
<dbReference type="EMBL" id="CAJZAH010000002">
    <property type="protein sequence ID" value="CAG9172323.1"/>
    <property type="molecule type" value="Genomic_DNA"/>
</dbReference>
<dbReference type="Proteomes" id="UP000721236">
    <property type="component" value="Unassembled WGS sequence"/>
</dbReference>
<feature type="region of interest" description="Disordered" evidence="1">
    <location>
        <begin position="50"/>
        <end position="97"/>
    </location>
</feature>
<evidence type="ECO:0000313" key="2">
    <source>
        <dbReference type="EMBL" id="CAG9172323.1"/>
    </source>
</evidence>
<gene>
    <name evidence="2" type="ORF">LMG21510_01936</name>
</gene>
<feature type="compositionally biased region" description="Basic and acidic residues" evidence="1">
    <location>
        <begin position="62"/>
        <end position="85"/>
    </location>
</feature>
<protein>
    <submittedName>
        <fullName evidence="2">Uncharacterized protein</fullName>
    </submittedName>
</protein>
<reference evidence="2 3" key="1">
    <citation type="submission" date="2021-08" db="EMBL/GenBank/DDBJ databases">
        <authorList>
            <person name="Peeters C."/>
        </authorList>
    </citation>
    <scope>NUCLEOTIDE SEQUENCE [LARGE SCALE GENOMIC DNA]</scope>
    <source>
        <strain evidence="2 3">LMG 21510</strain>
    </source>
</reference>
<organism evidence="2 3">
    <name type="scientific">Cupriavidus respiraculi</name>
    <dbReference type="NCBI Taxonomy" id="195930"/>
    <lineage>
        <taxon>Bacteria</taxon>
        <taxon>Pseudomonadati</taxon>
        <taxon>Pseudomonadota</taxon>
        <taxon>Betaproteobacteria</taxon>
        <taxon>Burkholderiales</taxon>
        <taxon>Burkholderiaceae</taxon>
        <taxon>Cupriavidus</taxon>
    </lineage>
</organism>
<keyword evidence="3" id="KW-1185">Reference proteome</keyword>
<sequence>MPRTPSDQLPGGQNMAAFLDMLGFSEGTTTVAGSDDGYNVTVGELFAGYGQHHPARGAHSLGAERRSRPVPDHGRHSREDPDRHVGLGQPGMPSVRLHAGGQREHRLELLREKYLAFGGTDIEP</sequence>